<accession>A0ABD2X0Y1</accession>
<dbReference type="PANTHER" id="PTHR46470">
    <property type="entry name" value="N-ACYLNEURAMINATE-9-PHOSPHATASE"/>
    <property type="match status" value="1"/>
</dbReference>
<evidence type="ECO:0000256" key="3">
    <source>
        <dbReference type="ARBA" id="ARBA00022842"/>
    </source>
</evidence>
<dbReference type="Proteomes" id="UP001627154">
    <property type="component" value="Unassembled WGS sequence"/>
</dbReference>
<reference evidence="4 5" key="1">
    <citation type="journal article" date="2024" name="bioRxiv">
        <title>A reference genome for Trichogramma kaykai: A tiny desert-dwelling parasitoid wasp with competing sex-ratio distorters.</title>
        <authorList>
            <person name="Culotta J."/>
            <person name="Lindsey A.R."/>
        </authorList>
    </citation>
    <scope>NUCLEOTIDE SEQUENCE [LARGE SCALE GENOMIC DNA]</scope>
    <source>
        <strain evidence="4 5">KSX58</strain>
    </source>
</reference>
<dbReference type="InterPro" id="IPR006439">
    <property type="entry name" value="HAD-SF_hydro_IA"/>
</dbReference>
<dbReference type="AlphaFoldDB" id="A0ABD2X0Y1"/>
<dbReference type="InterPro" id="IPR036412">
    <property type="entry name" value="HAD-like_sf"/>
</dbReference>
<evidence type="ECO:0000256" key="2">
    <source>
        <dbReference type="ARBA" id="ARBA00022801"/>
    </source>
</evidence>
<proteinExistence type="predicted"/>
<dbReference type="NCBIfam" id="TIGR01549">
    <property type="entry name" value="HAD-SF-IA-v1"/>
    <property type="match status" value="1"/>
</dbReference>
<dbReference type="EMBL" id="JBJJXI010000059">
    <property type="protein sequence ID" value="KAL3398764.1"/>
    <property type="molecule type" value="Genomic_DNA"/>
</dbReference>
<dbReference type="InterPro" id="IPR051400">
    <property type="entry name" value="HAD-like_hydrolase"/>
</dbReference>
<dbReference type="InterPro" id="IPR011950">
    <property type="entry name" value="HAD-SF_hydro_IA_CTE7"/>
</dbReference>
<organism evidence="4 5">
    <name type="scientific">Trichogramma kaykai</name>
    <dbReference type="NCBI Taxonomy" id="54128"/>
    <lineage>
        <taxon>Eukaryota</taxon>
        <taxon>Metazoa</taxon>
        <taxon>Ecdysozoa</taxon>
        <taxon>Arthropoda</taxon>
        <taxon>Hexapoda</taxon>
        <taxon>Insecta</taxon>
        <taxon>Pterygota</taxon>
        <taxon>Neoptera</taxon>
        <taxon>Endopterygota</taxon>
        <taxon>Hymenoptera</taxon>
        <taxon>Apocrita</taxon>
        <taxon>Proctotrupomorpha</taxon>
        <taxon>Chalcidoidea</taxon>
        <taxon>Trichogrammatidae</taxon>
        <taxon>Trichogramma</taxon>
    </lineage>
</organism>
<dbReference type="Pfam" id="PF00702">
    <property type="entry name" value="Hydrolase"/>
    <property type="match status" value="1"/>
</dbReference>
<dbReference type="NCBIfam" id="TIGR02253">
    <property type="entry name" value="CTE7"/>
    <property type="match status" value="1"/>
</dbReference>
<evidence type="ECO:0000313" key="4">
    <source>
        <dbReference type="EMBL" id="KAL3398764.1"/>
    </source>
</evidence>
<comment type="caution">
    <text evidence="4">The sequence shown here is derived from an EMBL/GenBank/DDBJ whole genome shotgun (WGS) entry which is preliminary data.</text>
</comment>
<dbReference type="InterPro" id="IPR023214">
    <property type="entry name" value="HAD_sf"/>
</dbReference>
<sequence length="262" mass="29572">MAGAFRSRPDGPNSSVAALFFDLDNTLIETRKADSLACRKLAEELNKEYGVPQDCSNKITASFLKQFRKCPDNVTLSLDSWRTSLWNKALGENYSYLAKQTYERWLYLRYYCLALTPETIAMLRQLKSKYRLGLITNGPSNAQWEKVHKLSLQQYFDIILVSGDLPWEKPSAQIFEEACRYLNVHPENCIMVGDKLETDIQGGIEAGLAGTVWIPLGDSRLTADDPKPNYTIKQVTDLVRLLNKGPDAHEYEDSSSNASDGM</sequence>
<comment type="cofactor">
    <cofactor evidence="1">
        <name>Mg(2+)</name>
        <dbReference type="ChEBI" id="CHEBI:18420"/>
    </cofactor>
</comment>
<dbReference type="PANTHER" id="PTHR46470:SF3">
    <property type="entry name" value="N-ACYLNEURAMINATE-9-PHOSPHATASE"/>
    <property type="match status" value="1"/>
</dbReference>
<keyword evidence="3" id="KW-0460">Magnesium</keyword>
<evidence type="ECO:0008006" key="6">
    <source>
        <dbReference type="Google" id="ProtNLM"/>
    </source>
</evidence>
<dbReference type="GO" id="GO:0016787">
    <property type="term" value="F:hydrolase activity"/>
    <property type="evidence" value="ECO:0007669"/>
    <property type="project" value="UniProtKB-KW"/>
</dbReference>
<keyword evidence="2" id="KW-0378">Hydrolase</keyword>
<gene>
    <name evidence="4" type="ORF">TKK_007881</name>
</gene>
<protein>
    <recommendedName>
        <fullName evidence="6">N-acylneuraminate-9-phosphatase</fullName>
    </recommendedName>
</protein>
<dbReference type="SFLD" id="SFLDG01129">
    <property type="entry name" value="C1.5:_HAD__Beta-PGM__Phosphata"/>
    <property type="match status" value="1"/>
</dbReference>
<dbReference type="SUPFAM" id="SSF56784">
    <property type="entry name" value="HAD-like"/>
    <property type="match status" value="1"/>
</dbReference>
<evidence type="ECO:0000313" key="5">
    <source>
        <dbReference type="Proteomes" id="UP001627154"/>
    </source>
</evidence>
<dbReference type="SFLD" id="SFLDG01135">
    <property type="entry name" value="C1.5.6:_HAD__Beta-PGM__Phospha"/>
    <property type="match status" value="1"/>
</dbReference>
<evidence type="ECO:0000256" key="1">
    <source>
        <dbReference type="ARBA" id="ARBA00001946"/>
    </source>
</evidence>
<dbReference type="Gene3D" id="3.40.50.1000">
    <property type="entry name" value="HAD superfamily/HAD-like"/>
    <property type="match status" value="1"/>
</dbReference>
<dbReference type="GO" id="GO:0019752">
    <property type="term" value="P:carboxylic acid metabolic process"/>
    <property type="evidence" value="ECO:0007669"/>
    <property type="project" value="UniProtKB-ARBA"/>
</dbReference>
<dbReference type="SFLD" id="SFLDS00003">
    <property type="entry name" value="Haloacid_Dehalogenase"/>
    <property type="match status" value="1"/>
</dbReference>
<name>A0ABD2X0Y1_9HYME</name>
<keyword evidence="5" id="KW-1185">Reference proteome</keyword>
<dbReference type="Gene3D" id="1.20.120.710">
    <property type="entry name" value="Haloacid dehalogenase hydrolase-like domain"/>
    <property type="match status" value="1"/>
</dbReference>
<dbReference type="CDD" id="cd04305">
    <property type="entry name" value="HAD_Neu5Ac-Pase_like"/>
    <property type="match status" value="1"/>
</dbReference>